<evidence type="ECO:0000313" key="2">
    <source>
        <dbReference type="EMBL" id="QBQ67207.1"/>
    </source>
</evidence>
<evidence type="ECO:0000256" key="1">
    <source>
        <dbReference type="SAM" id="MobiDB-lite"/>
    </source>
</evidence>
<dbReference type="AlphaFoldDB" id="A0A482M317"/>
<dbReference type="EMBL" id="MH909337">
    <property type="protein sequence ID" value="QBQ67207.1"/>
    <property type="molecule type" value="Genomic_DNA"/>
</dbReference>
<feature type="region of interest" description="Disordered" evidence="1">
    <location>
        <begin position="116"/>
        <end position="145"/>
    </location>
</feature>
<accession>A0A482M317</accession>
<organism evidence="2">
    <name type="scientific">Klebsiella pneumoniae</name>
    <dbReference type="NCBI Taxonomy" id="573"/>
    <lineage>
        <taxon>Bacteria</taxon>
        <taxon>Pseudomonadati</taxon>
        <taxon>Pseudomonadota</taxon>
        <taxon>Gammaproteobacteria</taxon>
        <taxon>Enterobacterales</taxon>
        <taxon>Enterobacteriaceae</taxon>
        <taxon>Klebsiella/Raoultella group</taxon>
        <taxon>Klebsiella</taxon>
        <taxon>Klebsiella pneumoniae complex</taxon>
    </lineage>
</organism>
<geneLocation type="plasmid" evidence="2">
    <name>p20389-IMP</name>
</geneLocation>
<name>A0A482M317_KLEPN</name>
<protein>
    <submittedName>
        <fullName evidence="2">Uncharacterized protein</fullName>
    </submittedName>
</protein>
<sequence length="145" mass="16066">MGRFHKKRAIAGLKVFPIPSLVVFSVTIQKGLNEVICAEESATKCRRHEVHAGVFRNVAGGDFDSFHDTSSLSRYRRWLSGRHITCHFLIIVQWGVKVNTSTDYIYLILCPSEHGRRPRRTPPDTGGKSPETAGLTGATGHPPPC</sequence>
<keyword evidence="2" id="KW-0614">Plasmid</keyword>
<proteinExistence type="predicted"/>
<reference evidence="2" key="1">
    <citation type="submission" date="2018-09" db="EMBL/GenBank/DDBJ databases">
        <authorList>
            <person name="Zhou D."/>
        </authorList>
    </citation>
    <scope>NUCLEOTIDE SEQUENCE</scope>
    <source>
        <strain evidence="2">20389</strain>
        <plasmid evidence="2">p20389-IMP</plasmid>
    </source>
</reference>